<evidence type="ECO:0000256" key="4">
    <source>
        <dbReference type="ARBA" id="ARBA00022729"/>
    </source>
</evidence>
<keyword evidence="6" id="KW-1133">Transmembrane helix</keyword>
<feature type="transmembrane region" description="Helical" evidence="6">
    <location>
        <begin position="891"/>
        <end position="909"/>
    </location>
</feature>
<keyword evidence="6" id="KW-0812">Transmembrane</keyword>
<dbReference type="PANTHER" id="PTHR31018">
    <property type="entry name" value="SPORULATION-SPECIFIC PROTEIN-RELATED"/>
    <property type="match status" value="1"/>
</dbReference>
<sequence>MARHSKKEAMHAISSMGWSMSFVSLLGLAVISVLFGARSTEAQCAEGTFDATCVCIDDADDGCRLSGYQRQSCACQTGINVKLKRNDTTGVWEVDGTYQVNRSTYLSGIEITSMDTFLESLKGMMSHPIVLKSTSVESFQLPEDALRIGGLAIVGNKYFTSLSGTGDLEHVKGDLDISGNEALVNITGFDNLTMVDGRLLIGNNEALMSISGFQNLVVVDGSFGIENNLALLSISDFNGLTKVTYNFSVRGSAGIKDISGFNMLESVDGDLYITAHKSLVSISGLESLRSVRGIVSLQSNHILKDIHGFRALVKVGGLQIQKNGEVFDCNSGDKLSGSAHISGLSSLTQVDGDVDISDNNAIANISGLQNLSRVKGNLQIKSNVKLTTVVGFSRLETVDGDLVINSNAVFDDGSGMSGLRSVNGSVIITGNENLWSISWFENLTIVTGSFAVRHGVQHLDTTGLKSLKMVGKDFHIVLDSGCQHGCSKSLEGFDTLEEVGGNVNISCSCLNGTELKGLQKVGGDFIIEKNELVDDGNAYFQNVTNVDGSLIVAFNNVTSGTRDCSEFNILEALKQVCLGKRDTSCGLRIHGNSGYQQISSFGNLSKIGGSLEISNNGDLCTIQKFSRLEFIGPSRRASGTPADLFNVSVGFFIAHNPKLARVEGFEALSKIGGYLAIVDNARLSHIYLPALESVTSRTIIQSNMDGSPTWSSGPLPFREGGCNSWDDRVPHVDTMSDGGQVFVTRLRSMACTEKLLSSLSSLGVVIVMVLAFLILLFYVARDFYNPYQERVSVDTLRDTFATHLVAVADLLSDMYFIVSVFLLNGDNTSGIVIGVLSVMVVFTSMWYKVIATYVGLTSKKIAEDLELPLIDGSGMLLQCLNESKMMRKSDWLVLFPGLLVLDVEVLKHMPWAPLTSGTNEHSYAGFPHKYFSNVAFRAALLEDVPQILLQIAFIVTVQNSEGTDINGAIASLTLSIIDIMVKFVFPVFLLWFFPPRHLRRVKAREVR</sequence>
<evidence type="ECO:0000313" key="8">
    <source>
        <dbReference type="Proteomes" id="UP000708148"/>
    </source>
</evidence>
<dbReference type="InterPro" id="IPR051648">
    <property type="entry name" value="CWI-Assembly_Regulator"/>
</dbReference>
<comment type="subcellular location">
    <subcellularLocation>
        <location evidence="1">Secreted</location>
        <location evidence="1">Cell wall</location>
    </subcellularLocation>
</comment>
<dbReference type="SUPFAM" id="SSF52058">
    <property type="entry name" value="L domain-like"/>
    <property type="match status" value="6"/>
</dbReference>
<keyword evidence="2" id="KW-0134">Cell wall</keyword>
<keyword evidence="3" id="KW-0964">Secreted</keyword>
<reference evidence="7" key="1">
    <citation type="submission" date="2020-12" db="EMBL/GenBank/DDBJ databases">
        <authorList>
            <person name="Iha C."/>
        </authorList>
    </citation>
    <scope>NUCLEOTIDE SEQUENCE</scope>
</reference>
<keyword evidence="4" id="KW-0732">Signal</keyword>
<feature type="transmembrane region" description="Helical" evidence="6">
    <location>
        <begin position="755"/>
        <end position="779"/>
    </location>
</feature>
<keyword evidence="8" id="KW-1185">Reference proteome</keyword>
<evidence type="ECO:0000256" key="1">
    <source>
        <dbReference type="ARBA" id="ARBA00004191"/>
    </source>
</evidence>
<protein>
    <recommendedName>
        <fullName evidence="9">Receptor L-domain domain-containing protein</fullName>
    </recommendedName>
</protein>
<keyword evidence="6" id="KW-0472">Membrane</keyword>
<dbReference type="InterPro" id="IPR036941">
    <property type="entry name" value="Rcpt_L-dom_sf"/>
</dbReference>
<accession>A0A8S1JAB2</accession>
<dbReference type="EMBL" id="CAJHUC010001301">
    <property type="protein sequence ID" value="CAD7700579.1"/>
    <property type="molecule type" value="Genomic_DNA"/>
</dbReference>
<dbReference type="Proteomes" id="UP000708148">
    <property type="component" value="Unassembled WGS sequence"/>
</dbReference>
<evidence type="ECO:0000256" key="5">
    <source>
        <dbReference type="ARBA" id="ARBA00023180"/>
    </source>
</evidence>
<gene>
    <name evidence="7" type="ORF">OSTQU699_LOCUS5938</name>
</gene>
<evidence type="ECO:0008006" key="9">
    <source>
        <dbReference type="Google" id="ProtNLM"/>
    </source>
</evidence>
<dbReference type="PANTHER" id="PTHR31018:SF3">
    <property type="entry name" value="RECEPTOR PROTEIN-TYROSINE KINASE"/>
    <property type="match status" value="1"/>
</dbReference>
<keyword evidence="5" id="KW-0325">Glycoprotein</keyword>
<organism evidence="7 8">
    <name type="scientific">Ostreobium quekettii</name>
    <dbReference type="NCBI Taxonomy" id="121088"/>
    <lineage>
        <taxon>Eukaryota</taxon>
        <taxon>Viridiplantae</taxon>
        <taxon>Chlorophyta</taxon>
        <taxon>core chlorophytes</taxon>
        <taxon>Ulvophyceae</taxon>
        <taxon>TCBD clade</taxon>
        <taxon>Bryopsidales</taxon>
        <taxon>Ostreobineae</taxon>
        <taxon>Ostreobiaceae</taxon>
        <taxon>Ostreobium</taxon>
    </lineage>
</organism>
<feature type="transmembrane region" description="Helical" evidence="6">
    <location>
        <begin position="968"/>
        <end position="993"/>
    </location>
</feature>
<proteinExistence type="predicted"/>
<name>A0A8S1JAB2_9CHLO</name>
<dbReference type="OrthoDB" id="536881at2759"/>
<comment type="caution">
    <text evidence="7">The sequence shown here is derived from an EMBL/GenBank/DDBJ whole genome shotgun (WGS) entry which is preliminary data.</text>
</comment>
<evidence type="ECO:0000256" key="3">
    <source>
        <dbReference type="ARBA" id="ARBA00022525"/>
    </source>
</evidence>
<dbReference type="Gene3D" id="3.80.20.20">
    <property type="entry name" value="Receptor L-domain"/>
    <property type="match status" value="4"/>
</dbReference>
<evidence type="ECO:0000256" key="6">
    <source>
        <dbReference type="SAM" id="Phobius"/>
    </source>
</evidence>
<feature type="transmembrane region" description="Helical" evidence="6">
    <location>
        <begin position="800"/>
        <end position="823"/>
    </location>
</feature>
<feature type="transmembrane region" description="Helical" evidence="6">
    <location>
        <begin position="829"/>
        <end position="850"/>
    </location>
</feature>
<evidence type="ECO:0000313" key="7">
    <source>
        <dbReference type="EMBL" id="CAD7700579.1"/>
    </source>
</evidence>
<evidence type="ECO:0000256" key="2">
    <source>
        <dbReference type="ARBA" id="ARBA00022512"/>
    </source>
</evidence>
<dbReference type="AlphaFoldDB" id="A0A8S1JAB2"/>